<dbReference type="NCBIfam" id="TIGR00369">
    <property type="entry name" value="unchar_dom_1"/>
    <property type="match status" value="1"/>
</dbReference>
<dbReference type="CDD" id="cd03443">
    <property type="entry name" value="PaaI_thioesterase"/>
    <property type="match status" value="1"/>
</dbReference>
<dbReference type="InterPro" id="IPR003736">
    <property type="entry name" value="PAAI_dom"/>
</dbReference>
<evidence type="ECO:0000259" key="3">
    <source>
        <dbReference type="Pfam" id="PF03061"/>
    </source>
</evidence>
<reference evidence="4 5" key="1">
    <citation type="submission" date="2020-05" db="EMBL/GenBank/DDBJ databases">
        <title>Descriptions of Corynebacterium xxxx sp. nov., Corynebacterium yyyy sp. nov. and Corynebacterium zzzz sp. nov.</title>
        <authorList>
            <person name="Zhang G."/>
        </authorList>
    </citation>
    <scope>NUCLEOTIDE SEQUENCE [LARGE SCALE GENOMIC DNA]</scope>
    <source>
        <strain evidence="5">zg-913</strain>
    </source>
</reference>
<evidence type="ECO:0000256" key="1">
    <source>
        <dbReference type="ARBA" id="ARBA00008324"/>
    </source>
</evidence>
<dbReference type="Proteomes" id="UP000577408">
    <property type="component" value="Unassembled WGS sequence"/>
</dbReference>
<proteinExistence type="inferred from homology"/>
<dbReference type="PANTHER" id="PTHR43240">
    <property type="entry name" value="1,4-DIHYDROXY-2-NAPHTHOYL-COA THIOESTERASE 1"/>
    <property type="match status" value="1"/>
</dbReference>
<evidence type="ECO:0000256" key="2">
    <source>
        <dbReference type="ARBA" id="ARBA00022801"/>
    </source>
</evidence>
<dbReference type="InterPro" id="IPR006683">
    <property type="entry name" value="Thioestr_dom"/>
</dbReference>
<dbReference type="GO" id="GO:0061522">
    <property type="term" value="F:1,4-dihydroxy-2-naphthoyl-CoA thioesterase activity"/>
    <property type="evidence" value="ECO:0007669"/>
    <property type="project" value="TreeGrafter"/>
</dbReference>
<evidence type="ECO:0000313" key="4">
    <source>
        <dbReference type="EMBL" id="MBA1836901.1"/>
    </source>
</evidence>
<dbReference type="AlphaFoldDB" id="A0A7H0K8A1"/>
<dbReference type="Pfam" id="PF03061">
    <property type="entry name" value="4HBT"/>
    <property type="match status" value="1"/>
</dbReference>
<dbReference type="RefSeq" id="WP_181191632.1">
    <property type="nucleotide sequence ID" value="NZ_JABFED010000002.1"/>
</dbReference>
<organism evidence="4 5">
    <name type="scientific">Corynebacterium wankanglinii</name>
    <dbReference type="NCBI Taxonomy" id="2735136"/>
    <lineage>
        <taxon>Bacteria</taxon>
        <taxon>Bacillati</taxon>
        <taxon>Actinomycetota</taxon>
        <taxon>Actinomycetes</taxon>
        <taxon>Mycobacteriales</taxon>
        <taxon>Corynebacteriaceae</taxon>
        <taxon>Corynebacterium</taxon>
    </lineage>
</organism>
<sequence length="149" mass="16159">MKLEKNLRLYQEVIDPPMTQAELDNINSAQFDFAQTLGLKLTYCAKDRLEGELTVEQRHLQPTGIANGGVYCVIGETLASLAAVAACGKPAVGMSNYTDLLGSVREGETIRAVAKPVHVGKRTHLWRVEMSAGGRLAAVTNLKLMVMDS</sequence>
<feature type="domain" description="Thioesterase" evidence="3">
    <location>
        <begin position="64"/>
        <end position="134"/>
    </location>
</feature>
<dbReference type="EMBL" id="JABFED010000002">
    <property type="protein sequence ID" value="MBA1836901.1"/>
    <property type="molecule type" value="Genomic_DNA"/>
</dbReference>
<protein>
    <submittedName>
        <fullName evidence="4">PaaI family thioesterase</fullName>
    </submittedName>
</protein>
<dbReference type="SUPFAM" id="SSF54637">
    <property type="entry name" value="Thioesterase/thiol ester dehydrase-isomerase"/>
    <property type="match status" value="1"/>
</dbReference>
<dbReference type="InterPro" id="IPR029069">
    <property type="entry name" value="HotDog_dom_sf"/>
</dbReference>
<evidence type="ECO:0000313" key="5">
    <source>
        <dbReference type="Proteomes" id="UP000577408"/>
    </source>
</evidence>
<gene>
    <name evidence="4" type="ORF">HMA55_03120</name>
</gene>
<name>A0A7H0K8A1_9CORY</name>
<comment type="similarity">
    <text evidence="1">Belongs to the thioesterase PaaI family.</text>
</comment>
<accession>A0A7H0K8A1</accession>
<dbReference type="PANTHER" id="PTHR43240:SF5">
    <property type="entry name" value="1,4-DIHYDROXY-2-NAPHTHOYL-COA THIOESTERASE 1"/>
    <property type="match status" value="1"/>
</dbReference>
<dbReference type="Gene3D" id="3.10.129.10">
    <property type="entry name" value="Hotdog Thioesterase"/>
    <property type="match status" value="1"/>
</dbReference>
<dbReference type="GO" id="GO:0005829">
    <property type="term" value="C:cytosol"/>
    <property type="evidence" value="ECO:0007669"/>
    <property type="project" value="TreeGrafter"/>
</dbReference>
<comment type="caution">
    <text evidence="4">The sequence shown here is derived from an EMBL/GenBank/DDBJ whole genome shotgun (WGS) entry which is preliminary data.</text>
</comment>
<keyword evidence="2" id="KW-0378">Hydrolase</keyword>
<keyword evidence="5" id="KW-1185">Reference proteome</keyword>